<feature type="domain" description="Nephrocystin 3-like N-terminal" evidence="5">
    <location>
        <begin position="67"/>
        <end position="179"/>
    </location>
</feature>
<dbReference type="EMBL" id="LHQQ01000200">
    <property type="protein sequence ID" value="KOS39496.1"/>
    <property type="molecule type" value="Genomic_DNA"/>
</dbReference>
<feature type="repeat" description="WD" evidence="3">
    <location>
        <begin position="537"/>
        <end position="577"/>
    </location>
</feature>
<name>A0A0M8NU72_9EURO</name>
<dbReference type="PROSITE" id="PS50294">
    <property type="entry name" value="WD_REPEATS_REGION"/>
    <property type="match status" value="2"/>
</dbReference>
<feature type="compositionally biased region" description="Polar residues" evidence="4">
    <location>
        <begin position="655"/>
        <end position="674"/>
    </location>
</feature>
<keyword evidence="1 3" id="KW-0853">WD repeat</keyword>
<dbReference type="PROSITE" id="PS00678">
    <property type="entry name" value="WD_REPEATS_1"/>
    <property type="match status" value="1"/>
</dbReference>
<dbReference type="Pfam" id="PF24883">
    <property type="entry name" value="NPHP3_N"/>
    <property type="match status" value="1"/>
</dbReference>
<gene>
    <name evidence="6" type="ORF">ACN38_g9662</name>
</gene>
<dbReference type="STRING" id="229535.A0A0M8NU72"/>
<sequence>MRSQQWDNNGGNVQFQGTATNPIFHMHVEHQDKQSRDRCLDYFAVTDPRDIKMIIHQTRGAALKESYGWILRHPQFQHWRDSNDSQILWIKGDPGKGKTMLLCGFIDELRPTTKLADSQAKTFLSFFFCQATVPKLSNAHAVPCGLIYMLVKQQPLFLTHLRNHVQQRESLVDSQSILSLELQDNAEFVSEAIEAYIADRTSKLESLQDNPDREYVRRVLREKAEGTFFWVALVVQKLQDVDSWDVRQVVDDILKGLDDLYTRMINHIKNLEAQSREYCQLVLSATTLAYRPLQLLELGAVSGLPEAIAGNAENIEKIVKKSGSFLTVREKTIFFVHQSAKDYLIGKAGLSIFPSGSAAAHRRMFTHSLQVMNKTLRRDMYGLRALGTPIDQAKPPEPDPLTAGGVGIAGLNEDLEDHGPVDVFLRERYLYWLEALSLLRRMTEGIVATQKLELLLRGRPGAGRLQELVQDAYRFIRYHRGAIENSPLQAYGSALVFSPTRSMIKQLFQQERANNLAIVSTMGDDWDAHTGACLQTLEGHDDTVHSVAFHDSSRIASGPGDNMIKIWDTHTGARLQTLEGHNSYVTSVVFSHDSSRVASGSYHHTIKIWDAHTGACLQTLDIASAVSNIFFNANGSSLHSDIGIVALRGSPTPAPTTSTEIFPSESQSLPATQQSQTPEYQGYGISSDGTWIPWRSQNWLWLPPMYRPTCSAVGQSGLALVLGCQSGRVLIFGFAAEDCK</sequence>
<keyword evidence="7" id="KW-1185">Reference proteome</keyword>
<protein>
    <recommendedName>
        <fullName evidence="5">Nephrocystin 3-like N-terminal domain-containing protein</fullName>
    </recommendedName>
</protein>
<dbReference type="InterPro" id="IPR001680">
    <property type="entry name" value="WD40_rpt"/>
</dbReference>
<dbReference type="InterPro" id="IPR056884">
    <property type="entry name" value="NPHP3-like_N"/>
</dbReference>
<evidence type="ECO:0000313" key="7">
    <source>
        <dbReference type="Proteomes" id="UP000037696"/>
    </source>
</evidence>
<dbReference type="SMART" id="SM00320">
    <property type="entry name" value="WD40"/>
    <property type="match status" value="2"/>
</dbReference>
<organism evidence="6 7">
    <name type="scientific">Penicillium nordicum</name>
    <dbReference type="NCBI Taxonomy" id="229535"/>
    <lineage>
        <taxon>Eukaryota</taxon>
        <taxon>Fungi</taxon>
        <taxon>Dikarya</taxon>
        <taxon>Ascomycota</taxon>
        <taxon>Pezizomycotina</taxon>
        <taxon>Eurotiomycetes</taxon>
        <taxon>Eurotiomycetidae</taxon>
        <taxon>Eurotiales</taxon>
        <taxon>Aspergillaceae</taxon>
        <taxon>Penicillium</taxon>
    </lineage>
</organism>
<reference evidence="6 7" key="1">
    <citation type="submission" date="2015-08" db="EMBL/GenBank/DDBJ databases">
        <title>Genome sequencing of Penicillium nordicum.</title>
        <authorList>
            <person name="Nguyen H.D."/>
            <person name="Seifert K.A."/>
        </authorList>
    </citation>
    <scope>NUCLEOTIDE SEQUENCE [LARGE SCALE GENOMIC DNA]</scope>
    <source>
        <strain evidence="6 7">DAOMC 185683</strain>
    </source>
</reference>
<feature type="repeat" description="WD" evidence="3">
    <location>
        <begin position="578"/>
        <end position="619"/>
    </location>
</feature>
<dbReference type="PROSITE" id="PS50082">
    <property type="entry name" value="WD_REPEATS_2"/>
    <property type="match status" value="2"/>
</dbReference>
<evidence type="ECO:0000259" key="5">
    <source>
        <dbReference type="Pfam" id="PF24883"/>
    </source>
</evidence>
<keyword evidence="2" id="KW-0677">Repeat</keyword>
<comment type="caution">
    <text evidence="6">The sequence shown here is derived from an EMBL/GenBank/DDBJ whole genome shotgun (WGS) entry which is preliminary data.</text>
</comment>
<dbReference type="PANTHER" id="PTHR10039">
    <property type="entry name" value="AMELOGENIN"/>
    <property type="match status" value="1"/>
</dbReference>
<evidence type="ECO:0000256" key="2">
    <source>
        <dbReference type="ARBA" id="ARBA00022737"/>
    </source>
</evidence>
<proteinExistence type="predicted"/>
<dbReference type="Pfam" id="PF00400">
    <property type="entry name" value="WD40"/>
    <property type="match status" value="2"/>
</dbReference>
<feature type="region of interest" description="Disordered" evidence="4">
    <location>
        <begin position="654"/>
        <end position="674"/>
    </location>
</feature>
<dbReference type="InterPro" id="IPR015943">
    <property type="entry name" value="WD40/YVTN_repeat-like_dom_sf"/>
</dbReference>
<dbReference type="OrthoDB" id="538223at2759"/>
<dbReference type="AlphaFoldDB" id="A0A0M8NU72"/>
<dbReference type="Proteomes" id="UP000037696">
    <property type="component" value="Unassembled WGS sequence"/>
</dbReference>
<dbReference type="PANTHER" id="PTHR10039:SF14">
    <property type="entry name" value="NACHT DOMAIN-CONTAINING PROTEIN"/>
    <property type="match status" value="1"/>
</dbReference>
<evidence type="ECO:0000313" key="6">
    <source>
        <dbReference type="EMBL" id="KOS39496.1"/>
    </source>
</evidence>
<evidence type="ECO:0000256" key="3">
    <source>
        <dbReference type="PROSITE-ProRule" id="PRU00221"/>
    </source>
</evidence>
<dbReference type="SUPFAM" id="SSF50978">
    <property type="entry name" value="WD40 repeat-like"/>
    <property type="match status" value="1"/>
</dbReference>
<evidence type="ECO:0000256" key="4">
    <source>
        <dbReference type="SAM" id="MobiDB-lite"/>
    </source>
</evidence>
<dbReference type="Gene3D" id="2.130.10.10">
    <property type="entry name" value="YVTN repeat-like/Quinoprotein amine dehydrogenase"/>
    <property type="match status" value="1"/>
</dbReference>
<accession>A0A0M8NU72</accession>
<dbReference type="InterPro" id="IPR019775">
    <property type="entry name" value="WD40_repeat_CS"/>
</dbReference>
<evidence type="ECO:0000256" key="1">
    <source>
        <dbReference type="ARBA" id="ARBA00022574"/>
    </source>
</evidence>
<dbReference type="InterPro" id="IPR036322">
    <property type="entry name" value="WD40_repeat_dom_sf"/>
</dbReference>